<accession>A0A9P5T8K4</accession>
<dbReference type="Gene3D" id="3.40.50.10330">
    <property type="entry name" value="Probable inorganic polyphosphate/atp-NAD kinase, domain 1"/>
    <property type="match status" value="1"/>
</dbReference>
<dbReference type="SMART" id="SM00046">
    <property type="entry name" value="DAGKc"/>
    <property type="match status" value="1"/>
</dbReference>
<dbReference type="Pfam" id="PF00781">
    <property type="entry name" value="DAGK_cat"/>
    <property type="match status" value="1"/>
</dbReference>
<dbReference type="GO" id="GO:0016020">
    <property type="term" value="C:membrane"/>
    <property type="evidence" value="ECO:0007669"/>
    <property type="project" value="TreeGrafter"/>
</dbReference>
<dbReference type="InterPro" id="IPR001206">
    <property type="entry name" value="Diacylglycerol_kinase_cat_dom"/>
</dbReference>
<dbReference type="PANTHER" id="PTHR12358">
    <property type="entry name" value="SPHINGOSINE KINASE"/>
    <property type="match status" value="1"/>
</dbReference>
<dbReference type="InterPro" id="IPR017438">
    <property type="entry name" value="ATP-NAD_kinase_N"/>
</dbReference>
<dbReference type="AlphaFoldDB" id="A0A9P5T8K4"/>
<keyword evidence="2" id="KW-0418">Kinase</keyword>
<dbReference type="EMBL" id="WHVB01000010">
    <property type="protein sequence ID" value="KAF8479048.1"/>
    <property type="molecule type" value="Genomic_DNA"/>
</dbReference>
<comment type="caution">
    <text evidence="2">The sequence shown here is derived from an EMBL/GenBank/DDBJ whole genome shotgun (WGS) entry which is preliminary data.</text>
</comment>
<dbReference type="GO" id="GO:0005737">
    <property type="term" value="C:cytoplasm"/>
    <property type="evidence" value="ECO:0007669"/>
    <property type="project" value="TreeGrafter"/>
</dbReference>
<sequence length="409" mass="43921">MPLIVVYNPVSGDRTAAKLTTDTILPLLAAHNVIPDKVAATEHAGHAGTLLLSYIDSLAVSVRAEITLVLVSGDGTLHEIVNALRSARSKQEGPFPILRVVLIPGGTANALHSTLFPPPTSPTAEPTVLASLHSFLSGTTQRLVPLTFAHTSIPTSPPVLPGSSENPDGAPVPTTSSDVVSIVVTSTALHAAILHDSEALRASVPGIERYKMAARQNETTWYRARARLLGPVQRYDVTTGALVTVVTAEEEEPLELSGPFAYFLSTVNVDRLEPLLRIAPLQRALPPPPGAKTMDVLAVRPLRDPSLEGKAGEGERKRFKERLWGVLGGAYQDGAHIKARYDSQDGKTEGLPVVEYFRVRGWEWIPEEDDEKAHLLCADGTIFHAPKGGKITSTVLARTTHELDISVYA</sequence>
<dbReference type="GO" id="GO:0046512">
    <property type="term" value="P:sphingosine biosynthetic process"/>
    <property type="evidence" value="ECO:0007669"/>
    <property type="project" value="TreeGrafter"/>
</dbReference>
<name>A0A9P5T8K4_9AGAM</name>
<proteinExistence type="predicted"/>
<evidence type="ECO:0000313" key="3">
    <source>
        <dbReference type="Proteomes" id="UP000759537"/>
    </source>
</evidence>
<evidence type="ECO:0000259" key="1">
    <source>
        <dbReference type="PROSITE" id="PS50146"/>
    </source>
</evidence>
<reference evidence="2" key="1">
    <citation type="submission" date="2019-10" db="EMBL/GenBank/DDBJ databases">
        <authorList>
            <consortium name="DOE Joint Genome Institute"/>
            <person name="Kuo A."/>
            <person name="Miyauchi S."/>
            <person name="Kiss E."/>
            <person name="Drula E."/>
            <person name="Kohler A."/>
            <person name="Sanchez-Garcia M."/>
            <person name="Andreopoulos B."/>
            <person name="Barry K.W."/>
            <person name="Bonito G."/>
            <person name="Buee M."/>
            <person name="Carver A."/>
            <person name="Chen C."/>
            <person name="Cichocki N."/>
            <person name="Clum A."/>
            <person name="Culley D."/>
            <person name="Crous P.W."/>
            <person name="Fauchery L."/>
            <person name="Girlanda M."/>
            <person name="Hayes R."/>
            <person name="Keri Z."/>
            <person name="LaButti K."/>
            <person name="Lipzen A."/>
            <person name="Lombard V."/>
            <person name="Magnuson J."/>
            <person name="Maillard F."/>
            <person name="Morin E."/>
            <person name="Murat C."/>
            <person name="Nolan M."/>
            <person name="Ohm R."/>
            <person name="Pangilinan J."/>
            <person name="Pereira M."/>
            <person name="Perotto S."/>
            <person name="Peter M."/>
            <person name="Riley R."/>
            <person name="Sitrit Y."/>
            <person name="Stielow B."/>
            <person name="Szollosi G."/>
            <person name="Zifcakova L."/>
            <person name="Stursova M."/>
            <person name="Spatafora J.W."/>
            <person name="Tedersoo L."/>
            <person name="Vaario L.-M."/>
            <person name="Yamada A."/>
            <person name="Yan M."/>
            <person name="Wang P."/>
            <person name="Xu J."/>
            <person name="Bruns T."/>
            <person name="Baldrian P."/>
            <person name="Vilgalys R."/>
            <person name="Henrissat B."/>
            <person name="Grigoriev I.V."/>
            <person name="Hibbett D."/>
            <person name="Nagy L.G."/>
            <person name="Martin F.M."/>
        </authorList>
    </citation>
    <scope>NUCLEOTIDE SEQUENCE</scope>
    <source>
        <strain evidence="2">Prilba</strain>
    </source>
</reference>
<evidence type="ECO:0000313" key="2">
    <source>
        <dbReference type="EMBL" id="KAF8479048.1"/>
    </source>
</evidence>
<organism evidence="2 3">
    <name type="scientific">Russula ochroleuca</name>
    <dbReference type="NCBI Taxonomy" id="152965"/>
    <lineage>
        <taxon>Eukaryota</taxon>
        <taxon>Fungi</taxon>
        <taxon>Dikarya</taxon>
        <taxon>Basidiomycota</taxon>
        <taxon>Agaricomycotina</taxon>
        <taxon>Agaricomycetes</taxon>
        <taxon>Russulales</taxon>
        <taxon>Russulaceae</taxon>
        <taxon>Russula</taxon>
    </lineage>
</organism>
<keyword evidence="2" id="KW-0808">Transferase</keyword>
<dbReference type="PANTHER" id="PTHR12358:SF105">
    <property type="entry name" value="DAGKC DOMAIN-CONTAINING PROTEIN"/>
    <property type="match status" value="1"/>
</dbReference>
<gene>
    <name evidence="2" type="ORF">DFH94DRAFT_37599</name>
</gene>
<reference evidence="2" key="2">
    <citation type="journal article" date="2020" name="Nat. Commun.">
        <title>Large-scale genome sequencing of mycorrhizal fungi provides insights into the early evolution of symbiotic traits.</title>
        <authorList>
            <person name="Miyauchi S."/>
            <person name="Kiss E."/>
            <person name="Kuo A."/>
            <person name="Drula E."/>
            <person name="Kohler A."/>
            <person name="Sanchez-Garcia M."/>
            <person name="Morin E."/>
            <person name="Andreopoulos B."/>
            <person name="Barry K.W."/>
            <person name="Bonito G."/>
            <person name="Buee M."/>
            <person name="Carver A."/>
            <person name="Chen C."/>
            <person name="Cichocki N."/>
            <person name="Clum A."/>
            <person name="Culley D."/>
            <person name="Crous P.W."/>
            <person name="Fauchery L."/>
            <person name="Girlanda M."/>
            <person name="Hayes R.D."/>
            <person name="Keri Z."/>
            <person name="LaButti K."/>
            <person name="Lipzen A."/>
            <person name="Lombard V."/>
            <person name="Magnuson J."/>
            <person name="Maillard F."/>
            <person name="Murat C."/>
            <person name="Nolan M."/>
            <person name="Ohm R.A."/>
            <person name="Pangilinan J."/>
            <person name="Pereira M.F."/>
            <person name="Perotto S."/>
            <person name="Peter M."/>
            <person name="Pfister S."/>
            <person name="Riley R."/>
            <person name="Sitrit Y."/>
            <person name="Stielow J.B."/>
            <person name="Szollosi G."/>
            <person name="Zifcakova L."/>
            <person name="Stursova M."/>
            <person name="Spatafora J.W."/>
            <person name="Tedersoo L."/>
            <person name="Vaario L.M."/>
            <person name="Yamada A."/>
            <person name="Yan M."/>
            <person name="Wang P."/>
            <person name="Xu J."/>
            <person name="Bruns T."/>
            <person name="Baldrian P."/>
            <person name="Vilgalys R."/>
            <person name="Dunand C."/>
            <person name="Henrissat B."/>
            <person name="Grigoriev I.V."/>
            <person name="Hibbett D."/>
            <person name="Nagy L.G."/>
            <person name="Martin F.M."/>
        </authorList>
    </citation>
    <scope>NUCLEOTIDE SEQUENCE</scope>
    <source>
        <strain evidence="2">Prilba</strain>
    </source>
</reference>
<dbReference type="Proteomes" id="UP000759537">
    <property type="component" value="Unassembled WGS sequence"/>
</dbReference>
<dbReference type="OrthoDB" id="336240at2759"/>
<feature type="domain" description="DAGKc" evidence="1">
    <location>
        <begin position="1"/>
        <end position="155"/>
    </location>
</feature>
<protein>
    <submittedName>
        <fullName evidence="2">ATP-NAD kinase-like domain-containing protein</fullName>
    </submittedName>
</protein>
<dbReference type="SUPFAM" id="SSF111331">
    <property type="entry name" value="NAD kinase/diacylglycerol kinase-like"/>
    <property type="match status" value="1"/>
</dbReference>
<dbReference type="InterPro" id="IPR050187">
    <property type="entry name" value="Lipid_Phosphate_FormReg"/>
</dbReference>
<dbReference type="GO" id="GO:0001727">
    <property type="term" value="F:lipid kinase activity"/>
    <property type="evidence" value="ECO:0007669"/>
    <property type="project" value="TreeGrafter"/>
</dbReference>
<dbReference type="PROSITE" id="PS50146">
    <property type="entry name" value="DAGK"/>
    <property type="match status" value="1"/>
</dbReference>
<keyword evidence="3" id="KW-1185">Reference proteome</keyword>
<dbReference type="InterPro" id="IPR016064">
    <property type="entry name" value="NAD/diacylglycerol_kinase_sf"/>
</dbReference>